<keyword evidence="2" id="KW-0813">Transport</keyword>
<dbReference type="EMBL" id="CP000830">
    <property type="protein sequence ID" value="ABV94330.1"/>
    <property type="molecule type" value="Genomic_DNA"/>
</dbReference>
<comment type="similarity">
    <text evidence="1">Belongs to the ABC transporter superfamily.</text>
</comment>
<dbReference type="SUPFAM" id="SSF52540">
    <property type="entry name" value="P-loop containing nucleoside triphosphate hydrolases"/>
    <property type="match status" value="1"/>
</dbReference>
<dbReference type="PANTHER" id="PTHR43776">
    <property type="entry name" value="TRANSPORT ATP-BINDING PROTEIN"/>
    <property type="match status" value="1"/>
</dbReference>
<keyword evidence="7" id="KW-1185">Reference proteome</keyword>
<dbReference type="InterPro" id="IPR003593">
    <property type="entry name" value="AAA+_ATPase"/>
</dbReference>
<protein>
    <submittedName>
        <fullName evidence="6">ABC transporter</fullName>
    </submittedName>
</protein>
<evidence type="ECO:0000313" key="6">
    <source>
        <dbReference type="EMBL" id="ABV94330.1"/>
    </source>
</evidence>
<dbReference type="Proteomes" id="UP000006833">
    <property type="component" value="Chromosome"/>
</dbReference>
<name>A8LHZ6_DINSH</name>
<gene>
    <name evidence="6" type="ordered locus">Dshi_2597</name>
</gene>
<dbReference type="GO" id="GO:0055085">
    <property type="term" value="P:transmembrane transport"/>
    <property type="evidence" value="ECO:0007669"/>
    <property type="project" value="UniProtKB-ARBA"/>
</dbReference>
<evidence type="ECO:0000256" key="4">
    <source>
        <dbReference type="ARBA" id="ARBA00022840"/>
    </source>
</evidence>
<dbReference type="PANTHER" id="PTHR43776:SF7">
    <property type="entry name" value="D,D-DIPEPTIDE TRANSPORT ATP-BINDING PROTEIN DDPF-RELATED"/>
    <property type="match status" value="1"/>
</dbReference>
<feature type="domain" description="ABC transporter" evidence="5">
    <location>
        <begin position="2"/>
        <end position="228"/>
    </location>
</feature>
<sequence>MLTVDNISVRRGVSTTLQEVSFLLEPGRTLAVVGESGAGKSTLISAILGLVRCSAGSVSWNGAPVSQCRPALVMQEPRAAFNPRLSLRRSVMEPVMAQKLALDTDRLAALCRALEVRPDLLDRRPDQVSIGQAQRVGILRALTAAPPLILFDEPLSALDAVTQKHTARLIADMQEQEGFAALIVTHDLGYAAAFADEIAVLRAGRIEELATAQAFVEAPQTDYGRTLRDAAFALGALERVA</sequence>
<dbReference type="AlphaFoldDB" id="A8LHZ6"/>
<proteinExistence type="inferred from homology"/>
<dbReference type="PROSITE" id="PS50893">
    <property type="entry name" value="ABC_TRANSPORTER_2"/>
    <property type="match status" value="1"/>
</dbReference>
<evidence type="ECO:0000256" key="2">
    <source>
        <dbReference type="ARBA" id="ARBA00022448"/>
    </source>
</evidence>
<dbReference type="InterPro" id="IPR027417">
    <property type="entry name" value="P-loop_NTPase"/>
</dbReference>
<dbReference type="GO" id="GO:0016887">
    <property type="term" value="F:ATP hydrolysis activity"/>
    <property type="evidence" value="ECO:0007669"/>
    <property type="project" value="InterPro"/>
</dbReference>
<keyword evidence="3" id="KW-0547">Nucleotide-binding</keyword>
<dbReference type="SMART" id="SM00382">
    <property type="entry name" value="AAA"/>
    <property type="match status" value="1"/>
</dbReference>
<dbReference type="RefSeq" id="WP_012179258.1">
    <property type="nucleotide sequence ID" value="NC_009952.1"/>
</dbReference>
<dbReference type="OrthoDB" id="7813699at2"/>
<dbReference type="InterPro" id="IPR050319">
    <property type="entry name" value="ABC_transp_ATP-bind"/>
</dbReference>
<dbReference type="InterPro" id="IPR003439">
    <property type="entry name" value="ABC_transporter-like_ATP-bd"/>
</dbReference>
<dbReference type="STRING" id="398580.Dshi_2597"/>
<dbReference type="eggNOG" id="COG4608">
    <property type="taxonomic scope" value="Bacteria"/>
</dbReference>
<accession>A8LHZ6</accession>
<dbReference type="KEGG" id="dsh:Dshi_2597"/>
<keyword evidence="4" id="KW-0067">ATP-binding</keyword>
<dbReference type="Gene3D" id="3.40.50.300">
    <property type="entry name" value="P-loop containing nucleotide triphosphate hydrolases"/>
    <property type="match status" value="1"/>
</dbReference>
<organism evidence="6 7">
    <name type="scientific">Dinoroseobacter shibae (strain DSM 16493 / NCIMB 14021 / DFL 12)</name>
    <dbReference type="NCBI Taxonomy" id="398580"/>
    <lineage>
        <taxon>Bacteria</taxon>
        <taxon>Pseudomonadati</taxon>
        <taxon>Pseudomonadota</taxon>
        <taxon>Alphaproteobacteria</taxon>
        <taxon>Rhodobacterales</taxon>
        <taxon>Roseobacteraceae</taxon>
        <taxon>Dinoroseobacter</taxon>
    </lineage>
</organism>
<evidence type="ECO:0000256" key="3">
    <source>
        <dbReference type="ARBA" id="ARBA00022741"/>
    </source>
</evidence>
<dbReference type="GO" id="GO:0005524">
    <property type="term" value="F:ATP binding"/>
    <property type="evidence" value="ECO:0007669"/>
    <property type="project" value="UniProtKB-KW"/>
</dbReference>
<reference evidence="7" key="1">
    <citation type="journal article" date="2010" name="ISME J.">
        <title>The complete genome sequence of the algal symbiont Dinoroseobacter shibae: a hitchhiker's guide to life in the sea.</title>
        <authorList>
            <person name="Wagner-Dobler I."/>
            <person name="Ballhausen B."/>
            <person name="Berger M."/>
            <person name="Brinkhoff T."/>
            <person name="Buchholz I."/>
            <person name="Bunk B."/>
            <person name="Cypionka H."/>
            <person name="Daniel R."/>
            <person name="Drepper T."/>
            <person name="Gerdts G."/>
            <person name="Hahnke S."/>
            <person name="Han C."/>
            <person name="Jahn D."/>
            <person name="Kalhoefer D."/>
            <person name="Kiss H."/>
            <person name="Klenk H.P."/>
            <person name="Kyrpides N."/>
            <person name="Liebl W."/>
            <person name="Liesegang H."/>
            <person name="Meincke L."/>
            <person name="Pati A."/>
            <person name="Petersen J."/>
            <person name="Piekarski T."/>
            <person name="Pommerenke C."/>
            <person name="Pradella S."/>
            <person name="Pukall R."/>
            <person name="Rabus R."/>
            <person name="Stackebrandt E."/>
            <person name="Thole S."/>
            <person name="Thompson L."/>
            <person name="Tielen P."/>
            <person name="Tomasch J."/>
            <person name="von Jan M."/>
            <person name="Wanphrut N."/>
            <person name="Wichels A."/>
            <person name="Zech H."/>
            <person name="Simon M."/>
        </authorList>
    </citation>
    <scope>NUCLEOTIDE SEQUENCE [LARGE SCALE GENOMIC DNA]</scope>
    <source>
        <strain evidence="7">DSM 16493 / NCIMB 14021 / DFL 12</strain>
    </source>
</reference>
<dbReference type="Pfam" id="PF00005">
    <property type="entry name" value="ABC_tran"/>
    <property type="match status" value="1"/>
</dbReference>
<dbReference type="HOGENOM" id="CLU_000604_1_23_5"/>
<evidence type="ECO:0000259" key="5">
    <source>
        <dbReference type="PROSITE" id="PS50893"/>
    </source>
</evidence>
<evidence type="ECO:0000256" key="1">
    <source>
        <dbReference type="ARBA" id="ARBA00005417"/>
    </source>
</evidence>
<dbReference type="CDD" id="cd03257">
    <property type="entry name" value="ABC_NikE_OppD_transporters"/>
    <property type="match status" value="1"/>
</dbReference>
<evidence type="ECO:0000313" key="7">
    <source>
        <dbReference type="Proteomes" id="UP000006833"/>
    </source>
</evidence>